<accession>A0ABR3W115</accession>
<proteinExistence type="predicted"/>
<gene>
    <name evidence="2" type="ORF">VTK73DRAFT_9679</name>
</gene>
<keyword evidence="3" id="KW-1185">Reference proteome</keyword>
<reference evidence="2 3" key="1">
    <citation type="journal article" date="2024" name="Commun. Biol.">
        <title>Comparative genomic analysis of thermophilic fungi reveals convergent evolutionary adaptations and gene losses.</title>
        <authorList>
            <person name="Steindorff A.S."/>
            <person name="Aguilar-Pontes M.V."/>
            <person name="Robinson A.J."/>
            <person name="Andreopoulos B."/>
            <person name="LaButti K."/>
            <person name="Kuo A."/>
            <person name="Mondo S."/>
            <person name="Riley R."/>
            <person name="Otillar R."/>
            <person name="Haridas S."/>
            <person name="Lipzen A."/>
            <person name="Grimwood J."/>
            <person name="Schmutz J."/>
            <person name="Clum A."/>
            <person name="Reid I.D."/>
            <person name="Moisan M.C."/>
            <person name="Butler G."/>
            <person name="Nguyen T.T.M."/>
            <person name="Dewar K."/>
            <person name="Conant G."/>
            <person name="Drula E."/>
            <person name="Henrissat B."/>
            <person name="Hansel C."/>
            <person name="Singer S."/>
            <person name="Hutchinson M.I."/>
            <person name="de Vries R.P."/>
            <person name="Natvig D.O."/>
            <person name="Powell A.J."/>
            <person name="Tsang A."/>
            <person name="Grigoriev I.V."/>
        </authorList>
    </citation>
    <scope>NUCLEOTIDE SEQUENCE [LARGE SCALE GENOMIC DNA]</scope>
    <source>
        <strain evidence="2 3">ATCC 24622</strain>
    </source>
</reference>
<organism evidence="2 3">
    <name type="scientific">Phialemonium thermophilum</name>
    <dbReference type="NCBI Taxonomy" id="223376"/>
    <lineage>
        <taxon>Eukaryota</taxon>
        <taxon>Fungi</taxon>
        <taxon>Dikarya</taxon>
        <taxon>Ascomycota</taxon>
        <taxon>Pezizomycotina</taxon>
        <taxon>Sordariomycetes</taxon>
        <taxon>Sordariomycetidae</taxon>
        <taxon>Cephalothecales</taxon>
        <taxon>Cephalothecaceae</taxon>
        <taxon>Phialemonium</taxon>
    </lineage>
</organism>
<protein>
    <submittedName>
        <fullName evidence="2">Uncharacterized protein</fullName>
    </submittedName>
</protein>
<sequence length="257" mass="29043">MSRLTRKASFTPVQGIRDDLEAQEQHAHIHLFSKRARIIKCKVCDWHREIVTAVNRSGVSGLGHNLGAPGGGTHASSRRRTSDYFDRVKGHIWLILAVVSYLGQWHGSKLRVVDPQRLSNAHRISFRIASSVQASLLIYFRLAPQVLCWSCEPCTTLRVYMQLLRVEKLMRLVMLVESTGSPYYLPRKEVARRQLTVHGVSLSQIIHMSCSQHALIRPTFVYSLPVLQTKTRSHVFSGSSGEVKHPSKVAKKTTLLE</sequence>
<name>A0ABR3W115_9PEZI</name>
<evidence type="ECO:0000256" key="1">
    <source>
        <dbReference type="SAM" id="MobiDB-lite"/>
    </source>
</evidence>
<dbReference type="EMBL" id="JAZHXJ010000830">
    <property type="protein sequence ID" value="KAL1850458.1"/>
    <property type="molecule type" value="Genomic_DNA"/>
</dbReference>
<evidence type="ECO:0000313" key="3">
    <source>
        <dbReference type="Proteomes" id="UP001586593"/>
    </source>
</evidence>
<feature type="region of interest" description="Disordered" evidence="1">
    <location>
        <begin position="236"/>
        <end position="257"/>
    </location>
</feature>
<evidence type="ECO:0000313" key="2">
    <source>
        <dbReference type="EMBL" id="KAL1850458.1"/>
    </source>
</evidence>
<comment type="caution">
    <text evidence="2">The sequence shown here is derived from an EMBL/GenBank/DDBJ whole genome shotgun (WGS) entry which is preliminary data.</text>
</comment>
<dbReference type="Proteomes" id="UP001586593">
    <property type="component" value="Unassembled WGS sequence"/>
</dbReference>